<dbReference type="EMBL" id="FTNP01000004">
    <property type="protein sequence ID" value="SIR88895.1"/>
    <property type="molecule type" value="Genomic_DNA"/>
</dbReference>
<evidence type="ECO:0008006" key="3">
    <source>
        <dbReference type="Google" id="ProtNLM"/>
    </source>
</evidence>
<sequence>MVEANQLQKDTLLYPMDALVLAAVNAVDATLVSFDGELQEHGAVLPQDRI</sequence>
<dbReference type="AlphaFoldDB" id="A0A1N7ELW5"/>
<evidence type="ECO:0000313" key="1">
    <source>
        <dbReference type="EMBL" id="SIR88895.1"/>
    </source>
</evidence>
<proteinExistence type="predicted"/>
<evidence type="ECO:0000313" key="2">
    <source>
        <dbReference type="Proteomes" id="UP000185687"/>
    </source>
</evidence>
<reference evidence="1 2" key="1">
    <citation type="submission" date="2017-01" db="EMBL/GenBank/DDBJ databases">
        <authorList>
            <person name="Mah S.A."/>
            <person name="Swanson W.J."/>
            <person name="Moy G.W."/>
            <person name="Vacquier V.D."/>
        </authorList>
    </citation>
    <scope>NUCLEOTIDE SEQUENCE [LARGE SCALE GENOMIC DNA]</scope>
    <source>
        <strain evidence="1 2">CGMCC 1.8909</strain>
    </source>
</reference>
<dbReference type="Proteomes" id="UP000185687">
    <property type="component" value="Unassembled WGS sequence"/>
</dbReference>
<protein>
    <recommendedName>
        <fullName evidence="3">PIN domain-containing protein</fullName>
    </recommendedName>
</protein>
<keyword evidence="2" id="KW-1185">Reference proteome</keyword>
<name>A0A1N7ELW5_9EURY</name>
<accession>A0A1N7ELW5</accession>
<gene>
    <name evidence="1" type="ORF">SAMN05421809_2684</name>
</gene>
<organism evidence="1 2">
    <name type="scientific">Natronorubrum daqingense</name>
    <dbReference type="NCBI Taxonomy" id="588898"/>
    <lineage>
        <taxon>Archaea</taxon>
        <taxon>Methanobacteriati</taxon>
        <taxon>Methanobacteriota</taxon>
        <taxon>Stenosarchaea group</taxon>
        <taxon>Halobacteria</taxon>
        <taxon>Halobacteriales</taxon>
        <taxon>Natrialbaceae</taxon>
        <taxon>Natronorubrum</taxon>
    </lineage>
</organism>